<dbReference type="AlphaFoldDB" id="A0A507DAD0"/>
<name>A0A507DAD0_9FUNG</name>
<dbReference type="PANTHER" id="PTHR38483:SF1">
    <property type="entry name" value="ION TRANSPORT DOMAIN-CONTAINING PROTEIN"/>
    <property type="match status" value="1"/>
</dbReference>
<evidence type="ECO:0000256" key="2">
    <source>
        <dbReference type="ARBA" id="ARBA00022692"/>
    </source>
</evidence>
<keyword evidence="3 5" id="KW-1133">Transmembrane helix</keyword>
<evidence type="ECO:0000313" key="10">
    <source>
        <dbReference type="Proteomes" id="UP000320475"/>
    </source>
</evidence>
<gene>
    <name evidence="8" type="ORF">SeLEV6574_g02102</name>
    <name evidence="7" type="ORF">SeMB42_g06146</name>
</gene>
<protein>
    <recommendedName>
        <fullName evidence="6">Ion transport domain-containing protein</fullName>
    </recommendedName>
</protein>
<dbReference type="InterPro" id="IPR027359">
    <property type="entry name" value="Volt_channel_dom_sf"/>
</dbReference>
<evidence type="ECO:0000256" key="5">
    <source>
        <dbReference type="SAM" id="Phobius"/>
    </source>
</evidence>
<evidence type="ECO:0000313" key="7">
    <source>
        <dbReference type="EMBL" id="TPX40104.1"/>
    </source>
</evidence>
<comment type="caution">
    <text evidence="8">The sequence shown here is derived from an EMBL/GenBank/DDBJ whole genome shotgun (WGS) entry which is preliminary data.</text>
</comment>
<comment type="subcellular location">
    <subcellularLocation>
        <location evidence="1">Membrane</location>
        <topology evidence="1">Multi-pass membrane protein</topology>
    </subcellularLocation>
</comment>
<dbReference type="InterPro" id="IPR005821">
    <property type="entry name" value="Ion_trans_dom"/>
</dbReference>
<dbReference type="OrthoDB" id="429183at2759"/>
<feature type="transmembrane region" description="Helical" evidence="5">
    <location>
        <begin position="84"/>
        <end position="102"/>
    </location>
</feature>
<dbReference type="GO" id="GO:0005216">
    <property type="term" value="F:monoatomic ion channel activity"/>
    <property type="evidence" value="ECO:0007669"/>
    <property type="project" value="InterPro"/>
</dbReference>
<feature type="transmembrane region" description="Helical" evidence="5">
    <location>
        <begin position="108"/>
        <end position="131"/>
    </location>
</feature>
<evidence type="ECO:0000259" key="6">
    <source>
        <dbReference type="Pfam" id="PF00520"/>
    </source>
</evidence>
<dbReference type="STRING" id="286115.A0A507DAD0"/>
<proteinExistence type="predicted"/>
<dbReference type="Gene3D" id="1.20.120.350">
    <property type="entry name" value="Voltage-gated potassium channels. Chain C"/>
    <property type="match status" value="1"/>
</dbReference>
<keyword evidence="4 5" id="KW-0472">Membrane</keyword>
<feature type="transmembrane region" description="Helical" evidence="5">
    <location>
        <begin position="143"/>
        <end position="161"/>
    </location>
</feature>
<evidence type="ECO:0000256" key="3">
    <source>
        <dbReference type="ARBA" id="ARBA00022989"/>
    </source>
</evidence>
<dbReference type="PANTHER" id="PTHR38483">
    <property type="entry name" value="CHROMOSOME 1, WHOLE GENOME SHOTGUN SEQUENCE"/>
    <property type="match status" value="1"/>
</dbReference>
<dbReference type="SUPFAM" id="SSF81324">
    <property type="entry name" value="Voltage-gated potassium channels"/>
    <property type="match status" value="1"/>
</dbReference>
<dbReference type="EMBL" id="QEAM01000054">
    <property type="protein sequence ID" value="TPX48351.1"/>
    <property type="molecule type" value="Genomic_DNA"/>
</dbReference>
<organism evidence="8 10">
    <name type="scientific">Synchytrium endobioticum</name>
    <dbReference type="NCBI Taxonomy" id="286115"/>
    <lineage>
        <taxon>Eukaryota</taxon>
        <taxon>Fungi</taxon>
        <taxon>Fungi incertae sedis</taxon>
        <taxon>Chytridiomycota</taxon>
        <taxon>Chytridiomycota incertae sedis</taxon>
        <taxon>Chytridiomycetes</taxon>
        <taxon>Synchytriales</taxon>
        <taxon>Synchytriaceae</taxon>
        <taxon>Synchytrium</taxon>
    </lineage>
</organism>
<evidence type="ECO:0000313" key="9">
    <source>
        <dbReference type="Proteomes" id="UP000317494"/>
    </source>
</evidence>
<evidence type="ECO:0000256" key="1">
    <source>
        <dbReference type="ARBA" id="ARBA00004141"/>
    </source>
</evidence>
<dbReference type="EMBL" id="QEAN01000327">
    <property type="protein sequence ID" value="TPX40104.1"/>
    <property type="molecule type" value="Genomic_DNA"/>
</dbReference>
<keyword evidence="2 5" id="KW-0812">Transmembrane</keyword>
<dbReference type="Proteomes" id="UP000320475">
    <property type="component" value="Unassembled WGS sequence"/>
</dbReference>
<dbReference type="Pfam" id="PF00520">
    <property type="entry name" value="Ion_trans"/>
    <property type="match status" value="1"/>
</dbReference>
<accession>A0A507DAD0</accession>
<feature type="domain" description="Ion transport" evidence="6">
    <location>
        <begin position="85"/>
        <end position="166"/>
    </location>
</feature>
<keyword evidence="9" id="KW-1185">Reference proteome</keyword>
<evidence type="ECO:0000256" key="4">
    <source>
        <dbReference type="ARBA" id="ARBA00023136"/>
    </source>
</evidence>
<sequence>MAFQKQAKKFLRRSLAVDADIQEDEYLTHSTSLLPSPVTSAHSASAISSISWSGTTRGMNTGLSTSEVLNGAANRILHSSFYRGLYLVMVVLSLVSVSMSLVDPCPSGWFYVLEAVVNLTMIVEVSIRFIALGKHYWKSVWNILDLVMVALCAMTLVYLLFGECSMARATEAVLDTILLVVRNGIQFSRLVLMIRKNRRHLSSRPGNIDFESVQSANVISPNNADIGVVHASSRYMDSEDDDDF</sequence>
<dbReference type="VEuPathDB" id="FungiDB:SeMB42_g06146"/>
<evidence type="ECO:0000313" key="8">
    <source>
        <dbReference type="EMBL" id="TPX48351.1"/>
    </source>
</evidence>
<dbReference type="GO" id="GO:0016020">
    <property type="term" value="C:membrane"/>
    <property type="evidence" value="ECO:0007669"/>
    <property type="project" value="UniProtKB-SubCell"/>
</dbReference>
<dbReference type="Proteomes" id="UP000317494">
    <property type="component" value="Unassembled WGS sequence"/>
</dbReference>
<reference evidence="9 10" key="1">
    <citation type="journal article" date="2019" name="Sci. Rep.">
        <title>Comparative genomics of chytrid fungi reveal insights into the obligate biotrophic and pathogenic lifestyle of Synchytrium endobioticum.</title>
        <authorList>
            <person name="van de Vossenberg B.T.L.H."/>
            <person name="Warris S."/>
            <person name="Nguyen H.D.T."/>
            <person name="van Gent-Pelzer M.P.E."/>
            <person name="Joly D.L."/>
            <person name="van de Geest H.C."/>
            <person name="Bonants P.J.M."/>
            <person name="Smith D.S."/>
            <person name="Levesque C.A."/>
            <person name="van der Lee T.A.J."/>
        </authorList>
    </citation>
    <scope>NUCLEOTIDE SEQUENCE [LARGE SCALE GENOMIC DNA]</scope>
    <source>
        <strain evidence="8 10">LEV6574</strain>
        <strain evidence="7 9">MB42</strain>
    </source>
</reference>